<dbReference type="EMBL" id="CADEHS020000001">
    <property type="protein sequence ID" value="CAG9937382.1"/>
    <property type="molecule type" value="Genomic_DNA"/>
</dbReference>
<protein>
    <submittedName>
        <fullName evidence="1">Uncharacterized protein</fullName>
    </submittedName>
</protein>
<proteinExistence type="predicted"/>
<evidence type="ECO:0000313" key="1">
    <source>
        <dbReference type="EMBL" id="CAG9937382.1"/>
    </source>
</evidence>
<accession>A0ACA9T928</accession>
<evidence type="ECO:0000313" key="2">
    <source>
        <dbReference type="Proteomes" id="UP000836387"/>
    </source>
</evidence>
<reference evidence="1" key="1">
    <citation type="submission" date="2020-04" db="EMBL/GenBank/DDBJ databases">
        <authorList>
            <person name="Broberg M."/>
        </authorList>
    </citation>
    <scope>NUCLEOTIDE SEQUENCE</scope>
</reference>
<gene>
    <name evidence="1" type="ORF">CRV2_00004568</name>
</gene>
<keyword evidence="2" id="KW-1185">Reference proteome</keyword>
<organism evidence="1 2">
    <name type="scientific">Clonostachys rosea f. rosea IK726</name>
    <dbReference type="NCBI Taxonomy" id="1349383"/>
    <lineage>
        <taxon>Eukaryota</taxon>
        <taxon>Fungi</taxon>
        <taxon>Dikarya</taxon>
        <taxon>Ascomycota</taxon>
        <taxon>Pezizomycotina</taxon>
        <taxon>Sordariomycetes</taxon>
        <taxon>Hypocreomycetidae</taxon>
        <taxon>Hypocreales</taxon>
        <taxon>Bionectriaceae</taxon>
        <taxon>Clonostachys</taxon>
    </lineage>
</organism>
<dbReference type="Proteomes" id="UP000836387">
    <property type="component" value="Unassembled WGS sequence"/>
</dbReference>
<comment type="caution">
    <text evidence="1">The sequence shown here is derived from an EMBL/GenBank/DDBJ whole genome shotgun (WGS) entry which is preliminary data.</text>
</comment>
<sequence>MIARTALAFSSFLVLAAQAKIINYPRPSIYSESKVFTLSANGTEINTIDYAGYDYAHLAIDAGHATTFSLTATGEKEISDLIISPRALKVNAKTAGNKLSFSISKPQYLIIKVNKVKEMVILVDYIEKDPPKPKGCGIFNVLNYKADNTGKTITEGIQTAMDAASKRPGSTVYVPPGVYQIGNLVLRNHTSLYLAPGSVLRFTGDIADYDLIFSKPFTGVGRVDGTWWLQTEFYSTDIKIFGRGTIDGNGYNSRKNKSMAHLVVPVGTKNFKYDGPLIRDGSFWTVVPTQSEDAYLTNLKILNRKDVTQNDGVDVVESTRITIKRSIAIGNDDNYSAKTWEADNEVALHYPYQPLPNQDIVFDDCLAWTNCYGYKIGQGVVENQDNVTFKNSVVYNAGVGIGIHHLYGWAAASRITFDNIDVEDQHGNSGGVASWIALFINGTSKRGVGPVTDVLVKNIRARKQGSREGYAQGFNSSIKLSGVTFSDIFMYANKTPATSLKEMNILRTEYSEGIKFANTKDRA</sequence>
<name>A0ACA9T928_BIOOC</name>
<reference evidence="1" key="2">
    <citation type="submission" date="2021-10" db="EMBL/GenBank/DDBJ databases">
        <authorList>
            <person name="Piombo E."/>
        </authorList>
    </citation>
    <scope>NUCLEOTIDE SEQUENCE</scope>
</reference>